<name>A0A401UBX7_9BACT</name>
<feature type="chain" id="PRO_5019468286" description="YD repeat-containing protein" evidence="1">
    <location>
        <begin position="24"/>
        <end position="1115"/>
    </location>
</feature>
<organism evidence="2 3">
    <name type="scientific">Chryseotalea sanaruensis</name>
    <dbReference type="NCBI Taxonomy" id="2482724"/>
    <lineage>
        <taxon>Bacteria</taxon>
        <taxon>Pseudomonadati</taxon>
        <taxon>Bacteroidota</taxon>
        <taxon>Cytophagia</taxon>
        <taxon>Cytophagales</taxon>
        <taxon>Chryseotaleaceae</taxon>
        <taxon>Chryseotalea</taxon>
    </lineage>
</organism>
<keyword evidence="3" id="KW-1185">Reference proteome</keyword>
<evidence type="ECO:0000256" key="1">
    <source>
        <dbReference type="SAM" id="SignalP"/>
    </source>
</evidence>
<comment type="caution">
    <text evidence="2">The sequence shown here is derived from an EMBL/GenBank/DDBJ whole genome shotgun (WGS) entry which is preliminary data.</text>
</comment>
<dbReference type="AlphaFoldDB" id="A0A401UBX7"/>
<evidence type="ECO:0000313" key="3">
    <source>
        <dbReference type="Proteomes" id="UP000288227"/>
    </source>
</evidence>
<evidence type="ECO:0008006" key="4">
    <source>
        <dbReference type="Google" id="ProtNLM"/>
    </source>
</evidence>
<protein>
    <recommendedName>
        <fullName evidence="4">YD repeat-containing protein</fullName>
    </recommendedName>
</protein>
<dbReference type="Proteomes" id="UP000288227">
    <property type="component" value="Unassembled WGS sequence"/>
</dbReference>
<dbReference type="EMBL" id="BHXQ01000004">
    <property type="protein sequence ID" value="GCC52387.1"/>
    <property type="molecule type" value="Genomic_DNA"/>
</dbReference>
<gene>
    <name evidence="2" type="ORF">SanaruYs_26240</name>
</gene>
<evidence type="ECO:0000313" key="2">
    <source>
        <dbReference type="EMBL" id="GCC52387.1"/>
    </source>
</evidence>
<proteinExistence type="predicted"/>
<sequence>MRKLIAISKLVLIFSCSFFQVQAQLENPIRTDLIPPSPTAANLGRYGDVPVTHYTGMANVSIPIFTVAGNDLSLPITLTYNYSGFKPSQEASWIGLGWSLQAGGVITRTIGDKVDGHLGAAGDYTDEIFNLATDNTWLKNAYQNAMYDTQPDIYSFNFGSYSGKFIKYKDKFYVTPFQKLKITGNTGANGFTIITEDGVKYEFGSAETTVPKNSFGAPYTLPVYNSAWYLTKITNPSGTESIRLEYVDEGEQFQYGVKSQTYREFQSGYGEIENSSTLFPASISFPTKIINSKRLSRIISKKHIIDFNPEINARNDIDGNSRALHSISVISSDQMMIKSYYFEHDYFGTGSHGTTFLKLKALSERSSGSNLELKHLFEYENENDTFGTGFDSSVDHFGYLNSPGSFGFSFIPTPIYPIGPSRTPNFNYTKYGALKKITYPTDGSTEFEYEPNILFSGKNYLKVGGTVNLEIIRPVSISDLVILETSEEFSINYNQTIDLTFSRIPKVAPFDEHVNHDNQPELKLERLYYVDGEVDVIQNLGVFKILFNVDNPGKTIPMQLDAGIYRITIYCDKGETTVSAYTNYKNEDQNVPLEGSVGEGIRIKKISSFPNEGSPIIKKYSYKNDEGFSTGIGRSNPSYSSKQFSISTFDPYAGEIARAVYVQHTSNLSEGYVQGLPWMYKFVTEELVAGEEQQRTSFFYKLTGDLREANLIKKVVNKKLNDHFIPIHKSAYSYKEVTDTVFNGISIYLAEQVVYTSGNFGTGGIYGYDYVSQPMDWNYLDSSIETKYEGTDSLVTKTINIYDDVTRNVVGKEITYPDDTETYIKYKYPEDYITSSTASLVNAHVLSPIIEEQVWKKNNSGDSIMVKGTINKYNTLAKVSRIYSFESNIGADSLTSETQSSGKYNTLISDNRYAPKIDFDYNDAGDLVSQKLTNNTTLSYIWGYPSLPESGSSIAGFTLPIAEIKNALPSEVFYQGFEDIGQVQDAKAGKKSFAGLYTISASFTGNYTLTYWKKTGTGEWELIEDNLVNPSNIQIGSADSFIDEIRLYPVHAMLTTFTHQPGIGVTSIADANNQIQYFEYDSLGRLKAIKDFTGVLRTFMYHYKNEIVGTIPIVD</sequence>
<feature type="signal peptide" evidence="1">
    <location>
        <begin position="1"/>
        <end position="23"/>
    </location>
</feature>
<accession>A0A401UBX7</accession>
<dbReference type="OrthoDB" id="9814627at2"/>
<dbReference type="RefSeq" id="WP_127123022.1">
    <property type="nucleotide sequence ID" value="NZ_BHXQ01000004.1"/>
</dbReference>
<keyword evidence="1" id="KW-0732">Signal</keyword>
<reference evidence="2 3" key="1">
    <citation type="submission" date="2018-11" db="EMBL/GenBank/DDBJ databases">
        <title>Chryseotalea sanarue gen. nov., sp., nov., a member of the family Cytophagaceae, isolated from a brackish lake in Hamamatsu Japan.</title>
        <authorList>
            <person name="Maejima Y."/>
            <person name="Iino T."/>
            <person name="Muraguchi Y."/>
            <person name="Fukuda K."/>
            <person name="Ohkuma M."/>
            <person name="Moriuchi R."/>
            <person name="Dohra H."/>
            <person name="Kimbara K."/>
            <person name="Shintani M."/>
        </authorList>
    </citation>
    <scope>NUCLEOTIDE SEQUENCE [LARGE SCALE GENOMIC DNA]</scope>
    <source>
        <strain evidence="2 3">Ys</strain>
    </source>
</reference>